<accession>A0A506ULB8</accession>
<comment type="caution">
    <text evidence="1">The sequence shown here is derived from an EMBL/GenBank/DDBJ whole genome shotgun (WGS) entry which is preliminary data.</text>
</comment>
<keyword evidence="2" id="KW-1185">Reference proteome</keyword>
<dbReference type="AlphaFoldDB" id="A0A506ULB8"/>
<name>A0A506ULB8_9PROT</name>
<organism evidence="1 2">
    <name type="scientific">Oecophyllibacter saccharovorans</name>
    <dbReference type="NCBI Taxonomy" id="2558360"/>
    <lineage>
        <taxon>Bacteria</taxon>
        <taxon>Pseudomonadati</taxon>
        <taxon>Pseudomonadota</taxon>
        <taxon>Alphaproteobacteria</taxon>
        <taxon>Acetobacterales</taxon>
        <taxon>Acetobacteraceae</taxon>
        <taxon>Oecophyllibacter</taxon>
    </lineage>
</organism>
<evidence type="ECO:0008006" key="3">
    <source>
        <dbReference type="Google" id="ProtNLM"/>
    </source>
</evidence>
<dbReference type="SUPFAM" id="SSF53807">
    <property type="entry name" value="Helical backbone' metal receptor"/>
    <property type="match status" value="1"/>
</dbReference>
<reference evidence="1 2" key="1">
    <citation type="submission" date="2019-03" db="EMBL/GenBank/DDBJ databases">
        <title>The complete genome sequence of Neokomagataea sp. Jb2 NBRC113641.</title>
        <authorList>
            <person name="Chua K.-O."/>
            <person name="Chan K.-G."/>
            <person name="See-Too W.-S."/>
        </authorList>
    </citation>
    <scope>NUCLEOTIDE SEQUENCE [LARGE SCALE GENOMIC DNA]</scope>
    <source>
        <strain evidence="1 2">Jb2</strain>
    </source>
</reference>
<dbReference type="Gene3D" id="3.40.50.1980">
    <property type="entry name" value="Nitrogenase molybdenum iron protein domain"/>
    <property type="match status" value="1"/>
</dbReference>
<dbReference type="EMBL" id="SORZ01000002">
    <property type="protein sequence ID" value="TPW33963.1"/>
    <property type="molecule type" value="Genomic_DNA"/>
</dbReference>
<evidence type="ECO:0000313" key="1">
    <source>
        <dbReference type="EMBL" id="TPW33963.1"/>
    </source>
</evidence>
<gene>
    <name evidence="1" type="ORF">E3202_05165</name>
</gene>
<evidence type="ECO:0000313" key="2">
    <source>
        <dbReference type="Proteomes" id="UP000315037"/>
    </source>
</evidence>
<dbReference type="Proteomes" id="UP000315037">
    <property type="component" value="Unassembled WGS sequence"/>
</dbReference>
<sequence>MEGRATEVKAGTLRRLCGLIFLALMAEPVSPCRAAPPAPTIRSLNLCTDQLVLELLGSPGETGAPQALARAQILGLTPLVQRCTESAFCREAGSDMHAPLPSQIPTPESLVLERPDVVLDGPWGHEGLERLVRRALRHERKGNFVFHRLRPPETLEGVADQLERLGETLGVASLARERAQAYRQALGGLIAQPPDKPPHRPLTAVVLEQAPSAFTLALVRQAGFRPVGLSGAPETEAGMEALLRHPPDLLVLPVLGEGASLSEAAPQRLVLLLQGRQGEGHGGVAVLRLPQRLLLCPTTRSLEALRKLIAMRHRLSASPP</sequence>
<protein>
    <recommendedName>
        <fullName evidence="3">ABC transporter substrate-binding protein</fullName>
    </recommendedName>
</protein>
<proteinExistence type="predicted"/>